<accession>A0A3Q3CN51</accession>
<dbReference type="Ensembl" id="ENSHBUT00000003272.1">
    <property type="protein sequence ID" value="ENSHBUP00000026467.1"/>
    <property type="gene ID" value="ENSHBUG00000009154.1"/>
</dbReference>
<feature type="transmembrane region" description="Helical" evidence="1">
    <location>
        <begin position="101"/>
        <end position="130"/>
    </location>
</feature>
<evidence type="ECO:0000256" key="1">
    <source>
        <dbReference type="SAM" id="Phobius"/>
    </source>
</evidence>
<proteinExistence type="predicted"/>
<keyword evidence="1" id="KW-1133">Transmembrane helix</keyword>
<reference evidence="2" key="1">
    <citation type="submission" date="2025-08" db="UniProtKB">
        <authorList>
            <consortium name="Ensembl"/>
        </authorList>
    </citation>
    <scope>IDENTIFICATION</scope>
</reference>
<evidence type="ECO:0000313" key="2">
    <source>
        <dbReference type="Ensembl" id="ENSHBUP00000026467.1"/>
    </source>
</evidence>
<keyword evidence="3" id="KW-1185">Reference proteome</keyword>
<dbReference type="GeneTree" id="ENSGT00980000198721"/>
<dbReference type="AlphaFoldDB" id="A0A3Q3CN51"/>
<dbReference type="Proteomes" id="UP000264840">
    <property type="component" value="Unplaced"/>
</dbReference>
<keyword evidence="1" id="KW-0812">Transmembrane</keyword>
<dbReference type="STRING" id="8153.ENSHBUP00000026467"/>
<reference evidence="2" key="2">
    <citation type="submission" date="2025-09" db="UniProtKB">
        <authorList>
            <consortium name="Ensembl"/>
        </authorList>
    </citation>
    <scope>IDENTIFICATION</scope>
</reference>
<evidence type="ECO:0000313" key="3">
    <source>
        <dbReference type="Proteomes" id="UP000264840"/>
    </source>
</evidence>
<keyword evidence="1" id="KW-0472">Membrane</keyword>
<sequence length="138" mass="16320">MSTDRPKRNVIRKRYDISDGMPWCEERLVRKVLFLSLREYRDKHRAAHTHSHKCPHALQKTLTKPNAHKKTQARKNMHTQQQRLTCKQLNTYTQCTQMMDLFVCFASALLLSYTNIALFYFGVVCLYIFATAYMSKEI</sequence>
<protein>
    <submittedName>
        <fullName evidence="2">Uncharacterized protein</fullName>
    </submittedName>
</protein>
<organism evidence="2 3">
    <name type="scientific">Haplochromis burtoni</name>
    <name type="common">Burton's mouthbrooder</name>
    <name type="synonym">Chromis burtoni</name>
    <dbReference type="NCBI Taxonomy" id="8153"/>
    <lineage>
        <taxon>Eukaryota</taxon>
        <taxon>Metazoa</taxon>
        <taxon>Chordata</taxon>
        <taxon>Craniata</taxon>
        <taxon>Vertebrata</taxon>
        <taxon>Euteleostomi</taxon>
        <taxon>Actinopterygii</taxon>
        <taxon>Neopterygii</taxon>
        <taxon>Teleostei</taxon>
        <taxon>Neoteleostei</taxon>
        <taxon>Acanthomorphata</taxon>
        <taxon>Ovalentaria</taxon>
        <taxon>Cichlomorphae</taxon>
        <taxon>Cichliformes</taxon>
        <taxon>Cichlidae</taxon>
        <taxon>African cichlids</taxon>
        <taxon>Pseudocrenilabrinae</taxon>
        <taxon>Haplochromini</taxon>
        <taxon>Haplochromis</taxon>
    </lineage>
</organism>
<name>A0A3Q3CN51_HAPBU</name>